<evidence type="ECO:0000313" key="3">
    <source>
        <dbReference type="Proteomes" id="UP001141806"/>
    </source>
</evidence>
<proteinExistence type="predicted"/>
<accession>A0A9Q0QR18</accession>
<organism evidence="2 3">
    <name type="scientific">Protea cynaroides</name>
    <dbReference type="NCBI Taxonomy" id="273540"/>
    <lineage>
        <taxon>Eukaryota</taxon>
        <taxon>Viridiplantae</taxon>
        <taxon>Streptophyta</taxon>
        <taxon>Embryophyta</taxon>
        <taxon>Tracheophyta</taxon>
        <taxon>Spermatophyta</taxon>
        <taxon>Magnoliopsida</taxon>
        <taxon>Proteales</taxon>
        <taxon>Proteaceae</taxon>
        <taxon>Protea</taxon>
    </lineage>
</organism>
<evidence type="ECO:0000256" key="1">
    <source>
        <dbReference type="SAM" id="MobiDB-lite"/>
    </source>
</evidence>
<protein>
    <submittedName>
        <fullName evidence="2">Uncharacterized protein</fullName>
    </submittedName>
</protein>
<dbReference type="AlphaFoldDB" id="A0A9Q0QR18"/>
<dbReference type="Proteomes" id="UP001141806">
    <property type="component" value="Unassembled WGS sequence"/>
</dbReference>
<gene>
    <name evidence="2" type="ORF">NE237_015416</name>
</gene>
<comment type="caution">
    <text evidence="2">The sequence shown here is derived from an EMBL/GenBank/DDBJ whole genome shotgun (WGS) entry which is preliminary data.</text>
</comment>
<dbReference type="EMBL" id="JAMYWD010000006">
    <property type="protein sequence ID" value="KAJ4968715.1"/>
    <property type="molecule type" value="Genomic_DNA"/>
</dbReference>
<feature type="compositionally biased region" description="Basic and acidic residues" evidence="1">
    <location>
        <begin position="13"/>
        <end position="23"/>
    </location>
</feature>
<sequence length="141" mass="15725">MGRGVMGTRKSRYLLEQRCERRPASTPLSPPTHNLDERPIPSRQLGASKQIKQEFQSESLYCAADLLIPFIAKNKVRALLSLPPLKYSRSPRHPADLNDATAPGTTLLPLPFGHASYAYHSPTLLQHAPFGQYGFRNTRSS</sequence>
<feature type="region of interest" description="Disordered" evidence="1">
    <location>
        <begin position="1"/>
        <end position="47"/>
    </location>
</feature>
<name>A0A9Q0QR18_9MAGN</name>
<evidence type="ECO:0000313" key="2">
    <source>
        <dbReference type="EMBL" id="KAJ4968715.1"/>
    </source>
</evidence>
<reference evidence="2" key="1">
    <citation type="journal article" date="2023" name="Plant J.">
        <title>The genome of the king protea, Protea cynaroides.</title>
        <authorList>
            <person name="Chang J."/>
            <person name="Duong T.A."/>
            <person name="Schoeman C."/>
            <person name="Ma X."/>
            <person name="Roodt D."/>
            <person name="Barker N."/>
            <person name="Li Z."/>
            <person name="Van de Peer Y."/>
            <person name="Mizrachi E."/>
        </authorList>
    </citation>
    <scope>NUCLEOTIDE SEQUENCE</scope>
    <source>
        <tissue evidence="2">Young leaves</tissue>
    </source>
</reference>
<keyword evidence="3" id="KW-1185">Reference proteome</keyword>